<dbReference type="RefSeq" id="WP_120238104.1">
    <property type="nucleotide sequence ID" value="NZ_RAPQ01000008.1"/>
</dbReference>
<evidence type="ECO:0000256" key="7">
    <source>
        <dbReference type="SAM" id="Phobius"/>
    </source>
</evidence>
<keyword evidence="6" id="KW-0902">Two-component regulatory system</keyword>
<accession>A0A419X618</accession>
<dbReference type="InterPro" id="IPR003594">
    <property type="entry name" value="HATPase_dom"/>
</dbReference>
<dbReference type="SMART" id="SM00388">
    <property type="entry name" value="HisKA"/>
    <property type="match status" value="1"/>
</dbReference>
<evidence type="ECO:0000256" key="5">
    <source>
        <dbReference type="ARBA" id="ARBA00022777"/>
    </source>
</evidence>
<evidence type="ECO:0000256" key="6">
    <source>
        <dbReference type="ARBA" id="ARBA00023012"/>
    </source>
</evidence>
<proteinExistence type="predicted"/>
<dbReference type="SUPFAM" id="SSF55874">
    <property type="entry name" value="ATPase domain of HSP90 chaperone/DNA topoisomerase II/histidine kinase"/>
    <property type="match status" value="1"/>
</dbReference>
<keyword evidence="7" id="KW-0472">Membrane</keyword>
<evidence type="ECO:0000256" key="2">
    <source>
        <dbReference type="ARBA" id="ARBA00012438"/>
    </source>
</evidence>
<dbReference type="PANTHER" id="PTHR45453:SF1">
    <property type="entry name" value="PHOSPHATE REGULON SENSOR PROTEIN PHOR"/>
    <property type="match status" value="1"/>
</dbReference>
<keyword evidence="10" id="KW-1185">Reference proteome</keyword>
<dbReference type="PRINTS" id="PR00344">
    <property type="entry name" value="BCTRLSENSOR"/>
</dbReference>
<keyword evidence="7" id="KW-1133">Transmembrane helix</keyword>
<organism evidence="9 10">
    <name type="scientific">Marinifilum flexuosum</name>
    <dbReference type="NCBI Taxonomy" id="1117708"/>
    <lineage>
        <taxon>Bacteria</taxon>
        <taxon>Pseudomonadati</taxon>
        <taxon>Bacteroidota</taxon>
        <taxon>Bacteroidia</taxon>
        <taxon>Marinilabiliales</taxon>
        <taxon>Marinifilaceae</taxon>
    </lineage>
</organism>
<dbReference type="Proteomes" id="UP000284531">
    <property type="component" value="Unassembled WGS sequence"/>
</dbReference>
<dbReference type="CDD" id="cd00082">
    <property type="entry name" value="HisKA"/>
    <property type="match status" value="1"/>
</dbReference>
<protein>
    <recommendedName>
        <fullName evidence="2">histidine kinase</fullName>
        <ecNumber evidence="2">2.7.13.3</ecNumber>
    </recommendedName>
</protein>
<dbReference type="SMART" id="SM00387">
    <property type="entry name" value="HATPase_c"/>
    <property type="match status" value="1"/>
</dbReference>
<dbReference type="OrthoDB" id="9813151at2"/>
<keyword evidence="4" id="KW-0808">Transferase</keyword>
<dbReference type="InterPro" id="IPR036097">
    <property type="entry name" value="HisK_dim/P_sf"/>
</dbReference>
<name>A0A419X618_9BACT</name>
<dbReference type="InterPro" id="IPR004358">
    <property type="entry name" value="Sig_transdc_His_kin-like_C"/>
</dbReference>
<comment type="caution">
    <text evidence="9">The sequence shown here is derived from an EMBL/GenBank/DDBJ whole genome shotgun (WGS) entry which is preliminary data.</text>
</comment>
<evidence type="ECO:0000256" key="3">
    <source>
        <dbReference type="ARBA" id="ARBA00022553"/>
    </source>
</evidence>
<dbReference type="Gene3D" id="1.10.287.130">
    <property type="match status" value="1"/>
</dbReference>
<dbReference type="InterPro" id="IPR050351">
    <property type="entry name" value="BphY/WalK/GraS-like"/>
</dbReference>
<comment type="catalytic activity">
    <reaction evidence="1">
        <text>ATP + protein L-histidine = ADP + protein N-phospho-L-histidine.</text>
        <dbReference type="EC" id="2.7.13.3"/>
    </reaction>
</comment>
<dbReference type="GO" id="GO:0000155">
    <property type="term" value="F:phosphorelay sensor kinase activity"/>
    <property type="evidence" value="ECO:0007669"/>
    <property type="project" value="InterPro"/>
</dbReference>
<dbReference type="EMBL" id="RAPQ01000008">
    <property type="protein sequence ID" value="RKE03184.1"/>
    <property type="molecule type" value="Genomic_DNA"/>
</dbReference>
<evidence type="ECO:0000256" key="1">
    <source>
        <dbReference type="ARBA" id="ARBA00000085"/>
    </source>
</evidence>
<feature type="domain" description="Histidine kinase" evidence="8">
    <location>
        <begin position="238"/>
        <end position="450"/>
    </location>
</feature>
<dbReference type="InterPro" id="IPR005467">
    <property type="entry name" value="His_kinase_dom"/>
</dbReference>
<reference evidence="9 10" key="1">
    <citation type="submission" date="2018-09" db="EMBL/GenBank/DDBJ databases">
        <title>Genomic Encyclopedia of Archaeal and Bacterial Type Strains, Phase II (KMG-II): from individual species to whole genera.</title>
        <authorList>
            <person name="Goeker M."/>
        </authorList>
    </citation>
    <scope>NUCLEOTIDE SEQUENCE [LARGE SCALE GENOMIC DNA]</scope>
    <source>
        <strain evidence="9 10">DSM 21950</strain>
    </source>
</reference>
<keyword evidence="5" id="KW-0418">Kinase</keyword>
<dbReference type="Pfam" id="PF02518">
    <property type="entry name" value="HATPase_c"/>
    <property type="match status" value="1"/>
</dbReference>
<dbReference type="GO" id="GO:0005886">
    <property type="term" value="C:plasma membrane"/>
    <property type="evidence" value="ECO:0007669"/>
    <property type="project" value="TreeGrafter"/>
</dbReference>
<evidence type="ECO:0000313" key="9">
    <source>
        <dbReference type="EMBL" id="RKE03184.1"/>
    </source>
</evidence>
<gene>
    <name evidence="9" type="ORF">BXY64_0175</name>
</gene>
<evidence type="ECO:0000256" key="4">
    <source>
        <dbReference type="ARBA" id="ARBA00022679"/>
    </source>
</evidence>
<keyword evidence="3" id="KW-0597">Phosphoprotein</keyword>
<dbReference type="InterPro" id="IPR036890">
    <property type="entry name" value="HATPase_C_sf"/>
</dbReference>
<dbReference type="AlphaFoldDB" id="A0A419X618"/>
<dbReference type="PROSITE" id="PS50109">
    <property type="entry name" value="HIS_KIN"/>
    <property type="match status" value="1"/>
</dbReference>
<evidence type="ECO:0000313" key="10">
    <source>
        <dbReference type="Proteomes" id="UP000284531"/>
    </source>
</evidence>
<keyword evidence="7" id="KW-0812">Transmembrane</keyword>
<dbReference type="EC" id="2.7.13.3" evidence="2"/>
<feature type="transmembrane region" description="Helical" evidence="7">
    <location>
        <begin position="7"/>
        <end position="29"/>
    </location>
</feature>
<feature type="transmembrane region" description="Helical" evidence="7">
    <location>
        <begin position="197"/>
        <end position="219"/>
    </location>
</feature>
<dbReference type="SUPFAM" id="SSF47384">
    <property type="entry name" value="Homodimeric domain of signal transducing histidine kinase"/>
    <property type="match status" value="1"/>
</dbReference>
<dbReference type="Gene3D" id="3.30.565.10">
    <property type="entry name" value="Histidine kinase-like ATPase, C-terminal domain"/>
    <property type="match status" value="1"/>
</dbReference>
<dbReference type="GO" id="GO:0016036">
    <property type="term" value="P:cellular response to phosphate starvation"/>
    <property type="evidence" value="ECO:0007669"/>
    <property type="project" value="TreeGrafter"/>
</dbReference>
<dbReference type="Pfam" id="PF00512">
    <property type="entry name" value="HisKA"/>
    <property type="match status" value="1"/>
</dbReference>
<sequence length="450" mass="51489">MIPSKKYYLVLSSIALAIMILLIVIQVNWFTSTVDYQKKETHQKLKELAPLVAMEVNGIDHNLFHGQNIIVDDLPGEKITNKIDSILKLNGFHGAVYFAIYQNQPDGIFLSNTNKYKTELLSSDIKSCISDIVSFSVVKDGTSKGEGESKEEFQSRIYRESSFQYFSPVKGLNQSDENDLWISLYQEEKLSDVMITLMWQFSLSLALLIILFGLLIYLLRSLAKHKKMSQIKTDFFNNLSHEFKVPIGSIRLASKVLRQSNNPEKNKSYHKIIEDESELLEKQVDKLLRISMFESEFSQIKYQELDLHEIIESIPEKLKILIERNAAKIEFNLGSNQSLIYGDKDMLTSGFVNIVENSLKYSQEGVCVLITTMDDGQQRTIRIKDDGPGIDPRYEDQIFDRFFRANQGNQYKGKGFGIGLSYVKSIVEGHKGNIELVNHYPNGCEFVIKL</sequence>
<evidence type="ECO:0000259" key="8">
    <source>
        <dbReference type="PROSITE" id="PS50109"/>
    </source>
</evidence>
<dbReference type="GO" id="GO:0004721">
    <property type="term" value="F:phosphoprotein phosphatase activity"/>
    <property type="evidence" value="ECO:0007669"/>
    <property type="project" value="TreeGrafter"/>
</dbReference>
<dbReference type="InterPro" id="IPR003661">
    <property type="entry name" value="HisK_dim/P_dom"/>
</dbReference>
<dbReference type="PANTHER" id="PTHR45453">
    <property type="entry name" value="PHOSPHATE REGULON SENSOR PROTEIN PHOR"/>
    <property type="match status" value="1"/>
</dbReference>